<keyword evidence="1" id="KW-1185">Reference proteome</keyword>
<dbReference type="Proteomes" id="UP000095287">
    <property type="component" value="Unplaced"/>
</dbReference>
<protein>
    <submittedName>
        <fullName evidence="2">39S ribosomal protein L33, mitochondrial</fullName>
    </submittedName>
</protein>
<dbReference type="AlphaFoldDB" id="A0A1I7YYQ8"/>
<reference evidence="2" key="1">
    <citation type="submission" date="2016-11" db="UniProtKB">
        <authorList>
            <consortium name="WormBaseParasite"/>
        </authorList>
    </citation>
    <scope>IDENTIFICATION</scope>
</reference>
<evidence type="ECO:0000313" key="2">
    <source>
        <dbReference type="WBParaSite" id="L893_g211.t1"/>
    </source>
</evidence>
<accession>A0A1I7YYQ8</accession>
<sequence length="83" mass="9234">MGTRASMVAAAKSSIAGILQFSGTSKKTDGIKRMVLSRSARDRQFEICTRLLPLLYYEGPEIPQLIRSRALYNMNSVRVIKNG</sequence>
<evidence type="ECO:0000313" key="1">
    <source>
        <dbReference type="Proteomes" id="UP000095287"/>
    </source>
</evidence>
<proteinExistence type="predicted"/>
<organism evidence="1 2">
    <name type="scientific">Steinernema glaseri</name>
    <dbReference type="NCBI Taxonomy" id="37863"/>
    <lineage>
        <taxon>Eukaryota</taxon>
        <taxon>Metazoa</taxon>
        <taxon>Ecdysozoa</taxon>
        <taxon>Nematoda</taxon>
        <taxon>Chromadorea</taxon>
        <taxon>Rhabditida</taxon>
        <taxon>Tylenchina</taxon>
        <taxon>Panagrolaimomorpha</taxon>
        <taxon>Strongyloidoidea</taxon>
        <taxon>Steinernematidae</taxon>
        <taxon>Steinernema</taxon>
    </lineage>
</organism>
<name>A0A1I7YYQ8_9BILA</name>
<dbReference type="WBParaSite" id="L893_g211.t1">
    <property type="protein sequence ID" value="L893_g211.t1"/>
    <property type="gene ID" value="L893_g211"/>
</dbReference>